<evidence type="ECO:0000313" key="5">
    <source>
        <dbReference type="Proteomes" id="UP000245133"/>
    </source>
</evidence>
<dbReference type="InterPro" id="IPR029001">
    <property type="entry name" value="ITPase-like_fam"/>
</dbReference>
<keyword evidence="5" id="KW-1185">Reference proteome</keyword>
<dbReference type="InterPro" id="IPR003697">
    <property type="entry name" value="Maf-like"/>
</dbReference>
<dbReference type="Pfam" id="PF02545">
    <property type="entry name" value="Maf"/>
    <property type="match status" value="1"/>
</dbReference>
<organism evidence="4 5">
    <name type="scientific">Leptospira ryugenii</name>
    <dbReference type="NCBI Taxonomy" id="1917863"/>
    <lineage>
        <taxon>Bacteria</taxon>
        <taxon>Pseudomonadati</taxon>
        <taxon>Spirochaetota</taxon>
        <taxon>Spirochaetia</taxon>
        <taxon>Leptospirales</taxon>
        <taxon>Leptospiraceae</taxon>
        <taxon>Leptospira</taxon>
    </lineage>
</organism>
<proteinExistence type="predicted"/>
<dbReference type="EMBL" id="BFBB01000008">
    <property type="protein sequence ID" value="GBF51322.1"/>
    <property type="molecule type" value="Genomic_DNA"/>
</dbReference>
<dbReference type="SUPFAM" id="SSF52972">
    <property type="entry name" value="ITPase-like"/>
    <property type="match status" value="1"/>
</dbReference>
<evidence type="ECO:0000313" key="4">
    <source>
        <dbReference type="EMBL" id="GBF51322.1"/>
    </source>
</evidence>
<dbReference type="PANTHER" id="PTHR43213">
    <property type="entry name" value="BIFUNCTIONAL DTTP/UTP PYROPHOSPHATASE/METHYLTRANSFERASE PROTEIN-RELATED"/>
    <property type="match status" value="1"/>
</dbReference>
<dbReference type="GO" id="GO:0009117">
    <property type="term" value="P:nucleotide metabolic process"/>
    <property type="evidence" value="ECO:0007669"/>
    <property type="project" value="UniProtKB-KW"/>
</dbReference>
<name>A0A2P2E350_9LEPT</name>
<accession>A0A2P2E350</accession>
<evidence type="ECO:0000256" key="2">
    <source>
        <dbReference type="ARBA" id="ARBA00022801"/>
    </source>
</evidence>
<evidence type="ECO:0000256" key="1">
    <source>
        <dbReference type="ARBA" id="ARBA00001968"/>
    </source>
</evidence>
<gene>
    <name evidence="4" type="primary">maf</name>
    <name evidence="4" type="ORF">LPTSP4_28540</name>
</gene>
<protein>
    <submittedName>
        <fullName evidence="4">Maf-like protein maf</fullName>
    </submittedName>
</protein>
<comment type="caution">
    <text evidence="4">The sequence shown here is derived from an EMBL/GenBank/DDBJ whole genome shotgun (WGS) entry which is preliminary data.</text>
</comment>
<reference evidence="4 5" key="1">
    <citation type="submission" date="2018-02" db="EMBL/GenBank/DDBJ databases">
        <title>Novel Leptospira species isolated from soil and water in Japan.</title>
        <authorList>
            <person name="Nakao R."/>
            <person name="Masuzawa T."/>
        </authorList>
    </citation>
    <scope>NUCLEOTIDE SEQUENCE [LARGE SCALE GENOMIC DNA]</scope>
    <source>
        <strain evidence="4 5">YH101</strain>
    </source>
</reference>
<keyword evidence="2" id="KW-0378">Hydrolase</keyword>
<evidence type="ECO:0000256" key="3">
    <source>
        <dbReference type="ARBA" id="ARBA00023080"/>
    </source>
</evidence>
<sequence>MKSLDLSFEIRPTDIDESEIENEQYLTYLERISKSKIQALTQFSFDDLRLASDTIVVFENKILHKPKNEIDAIETLMMLSNTQHSVFSSCYMEGPFGSSFHFEESRVLFHDWGRKECERYIQEYKPFDKAGSYGIQDVGGPVKSFEGSYLNILGFPMRKFLSQIDVWKGYL</sequence>
<dbReference type="PANTHER" id="PTHR43213:SF5">
    <property type="entry name" value="BIFUNCTIONAL DTTP_UTP PYROPHOSPHATASE_METHYLTRANSFERASE PROTEIN-RELATED"/>
    <property type="match status" value="1"/>
</dbReference>
<dbReference type="Gene3D" id="3.90.950.10">
    <property type="match status" value="1"/>
</dbReference>
<dbReference type="GO" id="GO:0047429">
    <property type="term" value="F:nucleoside triphosphate diphosphatase activity"/>
    <property type="evidence" value="ECO:0007669"/>
    <property type="project" value="InterPro"/>
</dbReference>
<dbReference type="AlphaFoldDB" id="A0A2P2E350"/>
<keyword evidence="3" id="KW-0546">Nucleotide metabolism</keyword>
<dbReference type="Proteomes" id="UP000245133">
    <property type="component" value="Unassembled WGS sequence"/>
</dbReference>
<dbReference type="PIRSF" id="PIRSF006305">
    <property type="entry name" value="Maf"/>
    <property type="match status" value="1"/>
</dbReference>
<comment type="cofactor">
    <cofactor evidence="1">
        <name>a divalent metal cation</name>
        <dbReference type="ChEBI" id="CHEBI:60240"/>
    </cofactor>
</comment>